<feature type="compositionally biased region" description="Basic and acidic residues" evidence="1">
    <location>
        <begin position="557"/>
        <end position="570"/>
    </location>
</feature>
<feature type="compositionally biased region" description="Polar residues" evidence="1">
    <location>
        <begin position="317"/>
        <end position="336"/>
    </location>
</feature>
<feature type="region of interest" description="Disordered" evidence="1">
    <location>
        <begin position="648"/>
        <end position="669"/>
    </location>
</feature>
<feature type="region of interest" description="Disordered" evidence="1">
    <location>
        <begin position="73"/>
        <end position="154"/>
    </location>
</feature>
<protein>
    <submittedName>
        <fullName evidence="2">Uncharacterized protein</fullName>
    </submittedName>
</protein>
<feature type="compositionally biased region" description="Polar residues" evidence="1">
    <location>
        <begin position="991"/>
        <end position="1000"/>
    </location>
</feature>
<feature type="region of interest" description="Disordered" evidence="1">
    <location>
        <begin position="1060"/>
        <end position="1087"/>
    </location>
</feature>
<comment type="caution">
    <text evidence="2">The sequence shown here is derived from an EMBL/GenBank/DDBJ whole genome shotgun (WGS) entry which is preliminary data.</text>
</comment>
<organism evidence="2 3">
    <name type="scientific">Colletotrichum tofieldiae</name>
    <dbReference type="NCBI Taxonomy" id="708197"/>
    <lineage>
        <taxon>Eukaryota</taxon>
        <taxon>Fungi</taxon>
        <taxon>Dikarya</taxon>
        <taxon>Ascomycota</taxon>
        <taxon>Pezizomycotina</taxon>
        <taxon>Sordariomycetes</taxon>
        <taxon>Hypocreomycetidae</taxon>
        <taxon>Glomerellales</taxon>
        <taxon>Glomerellaceae</taxon>
        <taxon>Colletotrichum</taxon>
        <taxon>Colletotrichum spaethianum species complex</taxon>
    </lineage>
</organism>
<feature type="region of interest" description="Disordered" evidence="1">
    <location>
        <begin position="1"/>
        <end position="25"/>
    </location>
</feature>
<feature type="region of interest" description="Disordered" evidence="1">
    <location>
        <begin position="172"/>
        <end position="243"/>
    </location>
</feature>
<feature type="compositionally biased region" description="Polar residues" evidence="1">
    <location>
        <begin position="657"/>
        <end position="666"/>
    </location>
</feature>
<feature type="compositionally biased region" description="Basic and acidic residues" evidence="1">
    <location>
        <begin position="438"/>
        <end position="449"/>
    </location>
</feature>
<feature type="region of interest" description="Disordered" evidence="1">
    <location>
        <begin position="256"/>
        <end position="347"/>
    </location>
</feature>
<reference evidence="2 3" key="1">
    <citation type="submission" date="2015-06" db="EMBL/GenBank/DDBJ databases">
        <title>Survival trade-offs in plant roots during colonization by closely related pathogenic and mutualistic fungi.</title>
        <authorList>
            <person name="Hacquard S."/>
            <person name="Kracher B."/>
            <person name="Hiruma K."/>
            <person name="Weinman A."/>
            <person name="Muench P."/>
            <person name="Garrido Oter R."/>
            <person name="Ver Loren van Themaat E."/>
            <person name="Dallerey J.-F."/>
            <person name="Damm U."/>
            <person name="Henrissat B."/>
            <person name="Lespinet O."/>
            <person name="Thon M."/>
            <person name="Kemen E."/>
            <person name="McHardy A.C."/>
            <person name="Schulze-Lefert P."/>
            <person name="O'Connell R.J."/>
        </authorList>
    </citation>
    <scope>NUCLEOTIDE SEQUENCE [LARGE SCALE GENOMIC DNA]</scope>
    <source>
        <strain evidence="2 3">0861</strain>
    </source>
</reference>
<feature type="region of interest" description="Disordered" evidence="1">
    <location>
        <begin position="365"/>
        <end position="388"/>
    </location>
</feature>
<feature type="compositionally biased region" description="Polar residues" evidence="1">
    <location>
        <begin position="507"/>
        <end position="522"/>
    </location>
</feature>
<feature type="compositionally biased region" description="Basic and acidic residues" evidence="1">
    <location>
        <begin position="81"/>
        <end position="101"/>
    </location>
</feature>
<dbReference type="EMBL" id="LFIV01000020">
    <property type="protein sequence ID" value="KZL75890.1"/>
    <property type="molecule type" value="Genomic_DNA"/>
</dbReference>
<evidence type="ECO:0000256" key="1">
    <source>
        <dbReference type="SAM" id="MobiDB-lite"/>
    </source>
</evidence>
<accession>A0A166WQG1</accession>
<feature type="compositionally biased region" description="Basic residues" evidence="1">
    <location>
        <begin position="1072"/>
        <end position="1082"/>
    </location>
</feature>
<feature type="compositionally biased region" description="Polar residues" evidence="1">
    <location>
        <begin position="450"/>
        <end position="465"/>
    </location>
</feature>
<dbReference type="STRING" id="708197.A0A166WQG1"/>
<feature type="region of interest" description="Disordered" evidence="1">
    <location>
        <begin position="972"/>
        <end position="1034"/>
    </location>
</feature>
<sequence length="1136" mass="125848">MRRHNSATSRSTLTRSKSTAAVRPAIQRLEHIDPVTAERDAHIAATLSFSLAGLAPDPEMRDWVSRNRNRSVHMGSWPEDPADHGRPQSERAPHDFEENGLRRQQSVRFVRQGSRSVRPHSQGNDNSSDAGTIRRRNVLKDVGNRPMSQASDKVERPFVSTYTTKYVASLPPVESFRPPDECAPPPSSYRKLRTSRSMFTSSNQAPTTKYHFDDSQEQSNTQPALRRQSMQDMKENGSVARSVGLRTLKSTSFLRVRDAGGSAQTSSRQRNDLAVQDAEDSFRRDVEDQQYLKPRSSIFFPKTKKSQGSLGPRKSMRQFSSNAHATGSANTQTVSKDASLRRKARNVSNSLKTKLKEIFRRSKKEVLTTAASEPEPADVVQSQEDMETEQDDAYMDIIDPGLTDECSISQVPSRVPSLHNACSAQRLRSRRGSIESIGSERKASDEKSRVTSWTSSGANTLNSQGTWGGERDRQRLSVIKENGPHYSTSSIRRPSLDDHNPYELAPLSSSSLGDPANPGTSVDSDRVYSVLMRRLNEAKQRQQQEDKLRQSRSGDWNLERQGSDHLPKSSNERCIEEAGQQNPSTIKCVLQDDDVFRDSPWDQAEQTVVGIETTNSIKEEATSSTNSMVHHCQQSESGTALASYKAYPRPVTGDGQGSSPPRSSATHNEDVTFAPKTLSTRSSVFFGSPTCHLFRTTSPYRRALQASIKETTPAPTELRSPTASSLNLDIIPTRRRQSLSKEDSRLAYSESIYSDEIRSPRSIPQVKSKPAGPVVPPRHPSHRFTDMGLEKASSTGVYPGAAVKHDSNRTPLLSARRDTLSTPGTQLEPLTYLPTTPIDRTASNASSVEWKTWLSVNASKTDVNLFNARAQNFTEVEYSKSSMPRGLGHVREGAETEEPQSPALYKPACPKAFRLQTPLRTMSHNSRQASSASRVELGTETPVFMTLSGDENAAPWSDERVKKHLCSIYGPPPIPARSSLRTTPSMPLIQSRPSQNNPSIKSADKKASKMRSLDSMPNFQSAEISPRPKSRSSVKLLRRNGFQSSTSSPGLTKACEEQFGPFLTKKQSNGRSPRKKGGSIRRHLSDSSDYAIADRSDATSLHEWKAQTGEGKQMLEDFLSCRRQVPVIGSESTAFL</sequence>
<feature type="region of interest" description="Disordered" evidence="1">
    <location>
        <begin position="413"/>
        <end position="525"/>
    </location>
</feature>
<keyword evidence="3" id="KW-1185">Reference proteome</keyword>
<name>A0A166WQG1_9PEZI</name>
<feature type="region of interest" description="Disordered" evidence="1">
    <location>
        <begin position="538"/>
        <end position="570"/>
    </location>
</feature>
<proteinExistence type="predicted"/>
<feature type="compositionally biased region" description="Low complexity" evidence="1">
    <location>
        <begin position="1"/>
        <end position="21"/>
    </location>
</feature>
<feature type="compositionally biased region" description="Polar residues" evidence="1">
    <location>
        <begin position="217"/>
        <end position="231"/>
    </location>
</feature>
<evidence type="ECO:0000313" key="2">
    <source>
        <dbReference type="EMBL" id="KZL75890.1"/>
    </source>
</evidence>
<feature type="region of interest" description="Disordered" evidence="1">
    <location>
        <begin position="883"/>
        <end position="905"/>
    </location>
</feature>
<feature type="compositionally biased region" description="Polar residues" evidence="1">
    <location>
        <begin position="102"/>
        <end position="130"/>
    </location>
</feature>
<feature type="region of interest" description="Disordered" evidence="1">
    <location>
        <begin position="759"/>
        <end position="779"/>
    </location>
</feature>
<evidence type="ECO:0000313" key="3">
    <source>
        <dbReference type="Proteomes" id="UP000076552"/>
    </source>
</evidence>
<gene>
    <name evidence="2" type="ORF">CT0861_00966</name>
</gene>
<feature type="compositionally biased region" description="Polar residues" evidence="1">
    <location>
        <begin position="195"/>
        <end position="207"/>
    </location>
</feature>
<dbReference type="Proteomes" id="UP000076552">
    <property type="component" value="Unassembled WGS sequence"/>
</dbReference>
<dbReference type="AlphaFoldDB" id="A0A166WQG1"/>
<feature type="compositionally biased region" description="Basic and acidic residues" evidence="1">
    <location>
        <begin position="538"/>
        <end position="549"/>
    </location>
</feature>